<organism evidence="2 3">
    <name type="scientific">Camellia sinensis</name>
    <name type="common">Tea plant</name>
    <name type="synonym">Thea sinensis</name>
    <dbReference type="NCBI Taxonomy" id="4442"/>
    <lineage>
        <taxon>Eukaryota</taxon>
        <taxon>Viridiplantae</taxon>
        <taxon>Streptophyta</taxon>
        <taxon>Embryophyta</taxon>
        <taxon>Tracheophyta</taxon>
        <taxon>Spermatophyta</taxon>
        <taxon>Magnoliopsida</taxon>
        <taxon>eudicotyledons</taxon>
        <taxon>Gunneridae</taxon>
        <taxon>Pentapetalae</taxon>
        <taxon>asterids</taxon>
        <taxon>Ericales</taxon>
        <taxon>Theaceae</taxon>
        <taxon>Camellia</taxon>
    </lineage>
</organism>
<gene>
    <name evidence="2" type="ORF">HYC85_010232</name>
</gene>
<accession>A0A7J7HJZ1</accession>
<feature type="region of interest" description="Disordered" evidence="1">
    <location>
        <begin position="1"/>
        <end position="28"/>
    </location>
</feature>
<comment type="caution">
    <text evidence="2">The sequence shown here is derived from an EMBL/GenBank/DDBJ whole genome shotgun (WGS) entry which is preliminary data.</text>
</comment>
<keyword evidence="3" id="KW-1185">Reference proteome</keyword>
<reference evidence="3" key="1">
    <citation type="journal article" date="2020" name="Nat. Commun.">
        <title>Genome assembly of wild tea tree DASZ reveals pedigree and selection history of tea varieties.</title>
        <authorList>
            <person name="Zhang W."/>
            <person name="Zhang Y."/>
            <person name="Qiu H."/>
            <person name="Guo Y."/>
            <person name="Wan H."/>
            <person name="Zhang X."/>
            <person name="Scossa F."/>
            <person name="Alseekh S."/>
            <person name="Zhang Q."/>
            <person name="Wang P."/>
            <person name="Xu L."/>
            <person name="Schmidt M.H."/>
            <person name="Jia X."/>
            <person name="Li D."/>
            <person name="Zhu A."/>
            <person name="Guo F."/>
            <person name="Chen W."/>
            <person name="Ni D."/>
            <person name="Usadel B."/>
            <person name="Fernie A.R."/>
            <person name="Wen W."/>
        </authorList>
    </citation>
    <scope>NUCLEOTIDE SEQUENCE [LARGE SCALE GENOMIC DNA]</scope>
    <source>
        <strain evidence="3">cv. G240</strain>
    </source>
</reference>
<protein>
    <submittedName>
        <fullName evidence="2">Uncharacterized protein</fullName>
    </submittedName>
</protein>
<dbReference type="EMBL" id="JACBKZ010000004">
    <property type="protein sequence ID" value="KAF5952288.1"/>
    <property type="molecule type" value="Genomic_DNA"/>
</dbReference>
<reference evidence="2 3" key="2">
    <citation type="submission" date="2020-07" db="EMBL/GenBank/DDBJ databases">
        <title>Genome assembly of wild tea tree DASZ reveals pedigree and selection history of tea varieties.</title>
        <authorList>
            <person name="Zhang W."/>
        </authorList>
    </citation>
    <scope>NUCLEOTIDE SEQUENCE [LARGE SCALE GENOMIC DNA]</scope>
    <source>
        <strain evidence="3">cv. G240</strain>
        <tissue evidence="2">Leaf</tissue>
    </source>
</reference>
<proteinExistence type="predicted"/>
<name>A0A7J7HJZ1_CAMSI</name>
<evidence type="ECO:0000313" key="2">
    <source>
        <dbReference type="EMBL" id="KAF5952288.1"/>
    </source>
</evidence>
<evidence type="ECO:0000313" key="3">
    <source>
        <dbReference type="Proteomes" id="UP000593564"/>
    </source>
</evidence>
<dbReference type="Proteomes" id="UP000593564">
    <property type="component" value="Unassembled WGS sequence"/>
</dbReference>
<evidence type="ECO:0000256" key="1">
    <source>
        <dbReference type="SAM" id="MobiDB-lite"/>
    </source>
</evidence>
<sequence>MGSPTPRPSESFDAVNPSNSNMIPKAIPENGDIVREVVKGSEEVNNDMVPDNDELPYSRFNVTVEARPSVGDEDLDLGNSDR</sequence>
<dbReference type="AlphaFoldDB" id="A0A7J7HJZ1"/>